<protein>
    <recommendedName>
        <fullName evidence="3">YdgH/BhsA/McbA-like domain-containing protein</fullName>
    </recommendedName>
</protein>
<dbReference type="Proteomes" id="UP000193749">
    <property type="component" value="Unassembled WGS sequence"/>
</dbReference>
<feature type="chain" id="PRO_5012642757" description="YdgH/BhsA/McbA-like domain-containing protein" evidence="2">
    <location>
        <begin position="24"/>
        <end position="85"/>
    </location>
</feature>
<organism evidence="4 5">
    <name type="scientific">Pantoea cypripedii</name>
    <name type="common">Pectobacterium cypripedii</name>
    <name type="synonym">Erwinia cypripedii</name>
    <dbReference type="NCBI Taxonomy" id="55209"/>
    <lineage>
        <taxon>Bacteria</taxon>
        <taxon>Pseudomonadati</taxon>
        <taxon>Pseudomonadota</taxon>
        <taxon>Gammaproteobacteria</taxon>
        <taxon>Enterobacterales</taxon>
        <taxon>Erwiniaceae</taxon>
        <taxon>Pantoea</taxon>
    </lineage>
</organism>
<evidence type="ECO:0000313" key="5">
    <source>
        <dbReference type="Proteomes" id="UP000193749"/>
    </source>
</evidence>
<dbReference type="Gene3D" id="3.30.1660.10">
    <property type="entry name" value="Flavin-binding protein dodecin"/>
    <property type="match status" value="1"/>
</dbReference>
<name>A0A1X1EWZ8_PANCY</name>
<dbReference type="SUPFAM" id="SSF159871">
    <property type="entry name" value="YdgH-like"/>
    <property type="match status" value="1"/>
</dbReference>
<evidence type="ECO:0000259" key="3">
    <source>
        <dbReference type="Pfam" id="PF07338"/>
    </source>
</evidence>
<dbReference type="InterPro" id="IPR036275">
    <property type="entry name" value="YdgH-like_sf"/>
</dbReference>
<feature type="domain" description="YdgH/BhsA/McbA-like" evidence="3">
    <location>
        <begin position="34"/>
        <end position="83"/>
    </location>
</feature>
<dbReference type="InterPro" id="IPR010854">
    <property type="entry name" value="YdgH/BhsA/McbA-like_dom"/>
</dbReference>
<proteinExistence type="predicted"/>
<dbReference type="EMBL" id="MLJI01000001">
    <property type="protein sequence ID" value="ORM94556.1"/>
    <property type="molecule type" value="Genomic_DNA"/>
</dbReference>
<dbReference type="Pfam" id="PF07338">
    <property type="entry name" value="YdgH_BhsA-like"/>
    <property type="match status" value="1"/>
</dbReference>
<dbReference type="OrthoDB" id="6540461at2"/>
<keyword evidence="1 2" id="KW-0732">Signal</keyword>
<sequence>MKTILVKLMMAGALVSLSASALAATEIASPGTQQVIGHISASGASNLDDLVAALAQKADRAGAPAFHITSANGKNTFSGSAQLLK</sequence>
<comment type="caution">
    <text evidence="4">The sequence shown here is derived from an EMBL/GenBank/DDBJ whole genome shotgun (WGS) entry which is preliminary data.</text>
</comment>
<dbReference type="AlphaFoldDB" id="A0A1X1EWZ8"/>
<keyword evidence="5" id="KW-1185">Reference proteome</keyword>
<reference evidence="4 5" key="1">
    <citation type="journal article" date="2017" name="Antonie Van Leeuwenhoek">
        <title>Phylogenomic resolution of the bacterial genus Pantoea and its relationship with Erwinia and Tatumella.</title>
        <authorList>
            <person name="Palmer M."/>
            <person name="Steenkamp E.T."/>
            <person name="Coetzee M.P."/>
            <person name="Chan W.Y."/>
            <person name="van Zyl E."/>
            <person name="De Maayer P."/>
            <person name="Coutinho T.A."/>
            <person name="Blom J."/>
            <person name="Smits T.H."/>
            <person name="Duffy B."/>
            <person name="Venter S.N."/>
        </authorList>
    </citation>
    <scope>NUCLEOTIDE SEQUENCE [LARGE SCALE GENOMIC DNA]</scope>
    <source>
        <strain evidence="4 5">LMG 2657</strain>
    </source>
</reference>
<dbReference type="InterPro" id="IPR025543">
    <property type="entry name" value="Dodecin-like"/>
</dbReference>
<evidence type="ECO:0000256" key="1">
    <source>
        <dbReference type="ARBA" id="ARBA00022729"/>
    </source>
</evidence>
<gene>
    <name evidence="4" type="ORF">HA50_14820</name>
</gene>
<evidence type="ECO:0000256" key="2">
    <source>
        <dbReference type="SAM" id="SignalP"/>
    </source>
</evidence>
<evidence type="ECO:0000313" key="4">
    <source>
        <dbReference type="EMBL" id="ORM94556.1"/>
    </source>
</evidence>
<accession>A0A1X1EWZ8</accession>
<dbReference type="RefSeq" id="WP_084876379.1">
    <property type="nucleotide sequence ID" value="NZ_JAGGMY010000001.1"/>
</dbReference>
<feature type="signal peptide" evidence="2">
    <location>
        <begin position="1"/>
        <end position="23"/>
    </location>
</feature>